<name>A0AAD8WSQ9_LOLMU</name>
<dbReference type="Pfam" id="PF20241">
    <property type="entry name" value="DUF6598"/>
    <property type="match status" value="1"/>
</dbReference>
<evidence type="ECO:0000256" key="1">
    <source>
        <dbReference type="SAM" id="MobiDB-lite"/>
    </source>
</evidence>
<evidence type="ECO:0000259" key="2">
    <source>
        <dbReference type="Pfam" id="PF20241"/>
    </source>
</evidence>
<gene>
    <name evidence="3" type="ORF">QYE76_058774</name>
</gene>
<dbReference type="PANTHER" id="PTHR33065">
    <property type="entry name" value="OS07G0486400 PROTEIN"/>
    <property type="match status" value="1"/>
</dbReference>
<feature type="compositionally biased region" description="Basic and acidic residues" evidence="1">
    <location>
        <begin position="13"/>
        <end position="24"/>
    </location>
</feature>
<reference evidence="3" key="1">
    <citation type="submission" date="2023-07" db="EMBL/GenBank/DDBJ databases">
        <title>A chromosome-level genome assembly of Lolium multiflorum.</title>
        <authorList>
            <person name="Chen Y."/>
            <person name="Copetti D."/>
            <person name="Kolliker R."/>
            <person name="Studer B."/>
        </authorList>
    </citation>
    <scope>NUCLEOTIDE SEQUENCE</scope>
    <source>
        <strain evidence="3">02402/16</strain>
        <tissue evidence="3">Leaf</tissue>
    </source>
</reference>
<organism evidence="3 4">
    <name type="scientific">Lolium multiflorum</name>
    <name type="common">Italian ryegrass</name>
    <name type="synonym">Lolium perenne subsp. multiflorum</name>
    <dbReference type="NCBI Taxonomy" id="4521"/>
    <lineage>
        <taxon>Eukaryota</taxon>
        <taxon>Viridiplantae</taxon>
        <taxon>Streptophyta</taxon>
        <taxon>Embryophyta</taxon>
        <taxon>Tracheophyta</taxon>
        <taxon>Spermatophyta</taxon>
        <taxon>Magnoliopsida</taxon>
        <taxon>Liliopsida</taxon>
        <taxon>Poales</taxon>
        <taxon>Poaceae</taxon>
        <taxon>BOP clade</taxon>
        <taxon>Pooideae</taxon>
        <taxon>Poodae</taxon>
        <taxon>Poeae</taxon>
        <taxon>Poeae Chloroplast Group 2 (Poeae type)</taxon>
        <taxon>Loliodinae</taxon>
        <taxon>Loliinae</taxon>
        <taxon>Lolium</taxon>
    </lineage>
</organism>
<feature type="region of interest" description="Disordered" evidence="1">
    <location>
        <begin position="1"/>
        <end position="25"/>
    </location>
</feature>
<sequence length="223" mass="25315">MDVERLPRKKPRKAEGEATAKAEVDATATATEIDFSVLSAEFDDWRKSVATPLTSAELRQREKETEELLSGTWERFRDNWFCGIIPFDAVTTIPCMRFTDADLDHPYYAHHCKPSDTLQIVSVQLRAFNASLPSQLDVYGFIPIHDVLDRKRIIVFNRERKDCQTINKQDSYLRLTGPTRGVLVSIDPSYIEAVLKAKGVTESEDKDLSKFARTVKSGLPLSY</sequence>
<accession>A0AAD8WSQ9</accession>
<evidence type="ECO:0000313" key="4">
    <source>
        <dbReference type="Proteomes" id="UP001231189"/>
    </source>
</evidence>
<evidence type="ECO:0000313" key="3">
    <source>
        <dbReference type="EMBL" id="KAK1670615.1"/>
    </source>
</evidence>
<proteinExistence type="predicted"/>
<dbReference type="Proteomes" id="UP001231189">
    <property type="component" value="Unassembled WGS sequence"/>
</dbReference>
<feature type="domain" description="DUF6598" evidence="2">
    <location>
        <begin position="117"/>
        <end position="213"/>
    </location>
</feature>
<comment type="caution">
    <text evidence="3">The sequence shown here is derived from an EMBL/GenBank/DDBJ whole genome shotgun (WGS) entry which is preliminary data.</text>
</comment>
<dbReference type="PANTHER" id="PTHR33065:SF63">
    <property type="entry name" value="DUF6598 DOMAIN-CONTAINING PROTEIN"/>
    <property type="match status" value="1"/>
</dbReference>
<keyword evidence="4" id="KW-1185">Reference proteome</keyword>
<dbReference type="AlphaFoldDB" id="A0AAD8WSQ9"/>
<protein>
    <recommendedName>
        <fullName evidence="2">DUF6598 domain-containing protein</fullName>
    </recommendedName>
</protein>
<dbReference type="InterPro" id="IPR046533">
    <property type="entry name" value="DUF6598"/>
</dbReference>
<dbReference type="EMBL" id="JAUUTY010000003">
    <property type="protein sequence ID" value="KAK1670615.1"/>
    <property type="molecule type" value="Genomic_DNA"/>
</dbReference>